<dbReference type="HOGENOM" id="CLU_033410_0_0_10"/>
<dbReference type="PANTHER" id="PTHR47357">
    <property type="entry name" value="COP1-INTERACTIVE PROTEIN 1"/>
    <property type="match status" value="1"/>
</dbReference>
<dbReference type="eggNOG" id="COG1196">
    <property type="taxonomic scope" value="Bacteria"/>
</dbReference>
<dbReference type="OrthoDB" id="420478at2"/>
<dbReference type="KEGG" id="cph:Cpha266_2343"/>
<feature type="compositionally biased region" description="Basic and acidic residues" evidence="1">
    <location>
        <begin position="329"/>
        <end position="348"/>
    </location>
</feature>
<dbReference type="AlphaFoldDB" id="A1BIV4"/>
<evidence type="ECO:0000256" key="1">
    <source>
        <dbReference type="SAM" id="MobiDB-lite"/>
    </source>
</evidence>
<dbReference type="GO" id="GO:0005200">
    <property type="term" value="F:structural constituent of cytoskeleton"/>
    <property type="evidence" value="ECO:0007669"/>
    <property type="project" value="TreeGrafter"/>
</dbReference>
<accession>A1BIV4</accession>
<feature type="region of interest" description="Disordered" evidence="1">
    <location>
        <begin position="327"/>
        <end position="348"/>
    </location>
</feature>
<dbReference type="EMBL" id="CP000492">
    <property type="protein sequence ID" value="ABL66331.1"/>
    <property type="molecule type" value="Genomic_DNA"/>
</dbReference>
<sequence>MNKIVIVGHPQSGYQEVEQLLHACGMKTALPSKRDELFPADIGAILCKAHKTPELSQVNSENDIGQIDAGAVWQGMALDLLLGNLDQDLWGWSDPNAIFMLDYWKTIDPAITFVLAYDQPHRVLLDTPYSLMETLSSDMLQHRLNNWTAYNSALMRFFLNNSERCMLVHVQQVRLASENYLKQLQDRLGGALPKNALPPQNGTLPAFACLNGSYNGGTRYPHGSTAKADLYLSDNVIAEHPDCMQRYEELQSVATLPFDNDHYTDIGPTDAWLSHGQLRTQDKKHIEQLIESRHQLELRLQQKLSDIQQELEERNKQSKEQIAALGGELEARTEELEKTREEQRSGLRAAKEENELLLTQLHQVQEELERYFLENLQLAQKAESEMKKVESQTNANKELSVARQEADARSMQLEKQLKSLTGALEIGKQELEKIRKEQNAQLKNTKEENELLLTQLQRMREEVERYKLENRQLAQKAESEVKKVENQTKANKELSIARQEAEARSLQLEKQLESLTGALDKTREERRAELQDAKVENELLLTQLHQVQEELERYYHENRKLKESQVPIYTGAPERIKHELPYRLGAVMISNSRTFSGWFQIPAALAREKKAFLKEKADQSHQTLPPLILYRDVEQAKKIKKHLSYRLGSILVEKNKSPIGWLLMPYQLGREVFTFRKEKLSSDK</sequence>
<organism evidence="2 3">
    <name type="scientific">Chlorobium phaeobacteroides (strain DSM 266 / SMG 266 / 2430)</name>
    <dbReference type="NCBI Taxonomy" id="290317"/>
    <lineage>
        <taxon>Bacteria</taxon>
        <taxon>Pseudomonadati</taxon>
        <taxon>Chlorobiota</taxon>
        <taxon>Chlorobiia</taxon>
        <taxon>Chlorobiales</taxon>
        <taxon>Chlorobiaceae</taxon>
        <taxon>Chlorobium/Pelodictyon group</taxon>
        <taxon>Chlorobium</taxon>
    </lineage>
</organism>
<keyword evidence="3" id="KW-1185">Reference proteome</keyword>
<dbReference type="Proteomes" id="UP000008701">
    <property type="component" value="Chromosome"/>
</dbReference>
<dbReference type="RefSeq" id="WP_011746116.1">
    <property type="nucleotide sequence ID" value="NC_008639.1"/>
</dbReference>
<evidence type="ECO:0000313" key="3">
    <source>
        <dbReference type="Proteomes" id="UP000008701"/>
    </source>
</evidence>
<name>A1BIV4_CHLPD</name>
<proteinExistence type="predicted"/>
<protein>
    <submittedName>
        <fullName evidence="2">Chromosome segregation ATPases-like protein</fullName>
    </submittedName>
</protein>
<dbReference type="PANTHER" id="PTHR47357:SF1">
    <property type="entry name" value="SPINDLE POLE BODY COMPONENT 110"/>
    <property type="match status" value="1"/>
</dbReference>
<reference evidence="2 3" key="1">
    <citation type="submission" date="2006-12" db="EMBL/GenBank/DDBJ databases">
        <title>Complete sequence of Chlorobium phaeobacteroides DSM 266.</title>
        <authorList>
            <consortium name="US DOE Joint Genome Institute"/>
            <person name="Copeland A."/>
            <person name="Lucas S."/>
            <person name="Lapidus A."/>
            <person name="Barry K."/>
            <person name="Detter J.C."/>
            <person name="Glavina del Rio T."/>
            <person name="Hammon N."/>
            <person name="Israni S."/>
            <person name="Pitluck S."/>
            <person name="Goltsman E."/>
            <person name="Schmutz J."/>
            <person name="Larimer F."/>
            <person name="Land M."/>
            <person name="Hauser L."/>
            <person name="Mikhailova N."/>
            <person name="Li T."/>
            <person name="Overmann J."/>
            <person name="Bryant D.A."/>
            <person name="Richardson P."/>
        </authorList>
    </citation>
    <scope>NUCLEOTIDE SEQUENCE [LARGE SCALE GENOMIC DNA]</scope>
    <source>
        <strain evidence="2 3">DSM 266</strain>
    </source>
</reference>
<dbReference type="GO" id="GO:0005856">
    <property type="term" value="C:cytoskeleton"/>
    <property type="evidence" value="ECO:0007669"/>
    <property type="project" value="TreeGrafter"/>
</dbReference>
<gene>
    <name evidence="2" type="ordered locus">Cpha266_2343</name>
</gene>
<dbReference type="STRING" id="290317.Cpha266_2343"/>
<evidence type="ECO:0000313" key="2">
    <source>
        <dbReference type="EMBL" id="ABL66331.1"/>
    </source>
</evidence>